<dbReference type="InterPro" id="IPR041899">
    <property type="entry name" value="MAGE_WH2"/>
</dbReference>
<dbReference type="InterPro" id="IPR041898">
    <property type="entry name" value="MAGE_WH1"/>
</dbReference>
<comment type="caution">
    <text evidence="2">The sequence shown here is derived from an EMBL/GenBank/DDBJ whole genome shotgun (WGS) entry which is preliminary data.</text>
</comment>
<dbReference type="Gene3D" id="1.10.10.1200">
    <property type="entry name" value="MAGE homology domain, winged helix WH1 motif"/>
    <property type="match status" value="1"/>
</dbReference>
<dbReference type="SMART" id="SM01373">
    <property type="entry name" value="MAGE"/>
    <property type="match status" value="1"/>
</dbReference>
<dbReference type="PROSITE" id="PS50838">
    <property type="entry name" value="MAGE"/>
    <property type="match status" value="1"/>
</dbReference>
<dbReference type="GO" id="GO:0005634">
    <property type="term" value="C:nucleus"/>
    <property type="evidence" value="ECO:0007669"/>
    <property type="project" value="TreeGrafter"/>
</dbReference>
<reference evidence="2 3" key="1">
    <citation type="journal article" date="2022" name="Cell">
        <title>Repeat-based holocentromeres influence genome architecture and karyotype evolution.</title>
        <authorList>
            <person name="Hofstatter P.G."/>
            <person name="Thangavel G."/>
            <person name="Lux T."/>
            <person name="Neumann P."/>
            <person name="Vondrak T."/>
            <person name="Novak P."/>
            <person name="Zhang M."/>
            <person name="Costa L."/>
            <person name="Castellani M."/>
            <person name="Scott A."/>
            <person name="Toegelov H."/>
            <person name="Fuchs J."/>
            <person name="Mata-Sucre Y."/>
            <person name="Dias Y."/>
            <person name="Vanzela A.L.L."/>
            <person name="Huettel B."/>
            <person name="Almeida C.C.S."/>
            <person name="Simkova H."/>
            <person name="Souza G."/>
            <person name="Pedrosa-Harand A."/>
            <person name="Macas J."/>
            <person name="Mayer K.F.X."/>
            <person name="Houben A."/>
            <person name="Marques A."/>
        </authorList>
    </citation>
    <scope>NUCLEOTIDE SEQUENCE [LARGE SCALE GENOMIC DNA]</scope>
    <source>
        <strain evidence="2">RhyTen1mFocal</strain>
    </source>
</reference>
<organism evidence="2 3">
    <name type="scientific">Rhynchospora tenuis</name>
    <dbReference type="NCBI Taxonomy" id="198213"/>
    <lineage>
        <taxon>Eukaryota</taxon>
        <taxon>Viridiplantae</taxon>
        <taxon>Streptophyta</taxon>
        <taxon>Embryophyta</taxon>
        <taxon>Tracheophyta</taxon>
        <taxon>Spermatophyta</taxon>
        <taxon>Magnoliopsida</taxon>
        <taxon>Liliopsida</taxon>
        <taxon>Poales</taxon>
        <taxon>Cyperaceae</taxon>
        <taxon>Cyperoideae</taxon>
        <taxon>Rhynchosporeae</taxon>
        <taxon>Rhynchospora</taxon>
    </lineage>
</organism>
<dbReference type="PANTHER" id="PTHR11736">
    <property type="entry name" value="MELANOMA-ASSOCIATED ANTIGEN MAGE ANTIGEN"/>
    <property type="match status" value="1"/>
</dbReference>
<proteinExistence type="predicted"/>
<keyword evidence="3" id="KW-1185">Reference proteome</keyword>
<dbReference type="Gene3D" id="1.10.10.1210">
    <property type="entry name" value="MAGE homology domain, winged helix WH2 motif"/>
    <property type="match status" value="1"/>
</dbReference>
<dbReference type="Pfam" id="PF01454">
    <property type="entry name" value="MAGE"/>
    <property type="match status" value="1"/>
</dbReference>
<dbReference type="InterPro" id="IPR037445">
    <property type="entry name" value="MAGE"/>
</dbReference>
<dbReference type="Proteomes" id="UP001210211">
    <property type="component" value="Unassembled WGS sequence"/>
</dbReference>
<evidence type="ECO:0000313" key="2">
    <source>
        <dbReference type="EMBL" id="KAJ3707312.1"/>
    </source>
</evidence>
<feature type="domain" description="MAGE" evidence="1">
    <location>
        <begin position="15"/>
        <end position="222"/>
    </location>
</feature>
<dbReference type="PANTHER" id="PTHR11736:SF14">
    <property type="entry name" value="NSE3 HOMOLOG, SMC5-SMC6 COMPLEX COMPONENT"/>
    <property type="match status" value="1"/>
</dbReference>
<evidence type="ECO:0000259" key="1">
    <source>
        <dbReference type="PROSITE" id="PS50838"/>
    </source>
</evidence>
<protein>
    <recommendedName>
        <fullName evidence="1">MAGE domain-containing protein</fullName>
    </recommendedName>
</protein>
<sequence>MEEEYSQLDISIQEKDKLVAEVIRYVLFKTHQSSGCPIRREELTQIVTKNYHQRSLPSLVINEAREKLSSIFGFDMKELNRMRPSSNRPAARASQQSNADAKSYVIISKLPADQYTKYVENKEASHLTGFAFVVIGIIHLAGGKLSEENIWHQLKKLGISESDERNPIFGNCKQTLDMLVQQRYLQKEKVTGPEGNIVMYELAERALDESISAELKKYISQVWDNEEIKLLFNLHTVLFQSLKYLY</sequence>
<dbReference type="EMBL" id="JAMRDG010000001">
    <property type="protein sequence ID" value="KAJ3707312.1"/>
    <property type="molecule type" value="Genomic_DNA"/>
</dbReference>
<dbReference type="AlphaFoldDB" id="A0AAD6A075"/>
<evidence type="ECO:0000313" key="3">
    <source>
        <dbReference type="Proteomes" id="UP001210211"/>
    </source>
</evidence>
<accession>A0AAD6A075</accession>
<name>A0AAD6A075_9POAL</name>
<dbReference type="InterPro" id="IPR002190">
    <property type="entry name" value="MHD_dom"/>
</dbReference>
<gene>
    <name evidence="2" type="ORF">LUZ61_011017</name>
</gene>